<name>A0AA86VVA6_9FABA</name>
<keyword evidence="2" id="KW-1185">Reference proteome</keyword>
<evidence type="ECO:0000313" key="2">
    <source>
        <dbReference type="Proteomes" id="UP001189624"/>
    </source>
</evidence>
<accession>A0AA86VVA6</accession>
<evidence type="ECO:0000313" key="1">
    <source>
        <dbReference type="EMBL" id="CAJ1802425.1"/>
    </source>
</evidence>
<reference evidence="1" key="1">
    <citation type="submission" date="2023-10" db="EMBL/GenBank/DDBJ databases">
        <authorList>
            <person name="Domelevo Entfellner J.-B."/>
        </authorList>
    </citation>
    <scope>NUCLEOTIDE SEQUENCE</scope>
</reference>
<organism evidence="1 2">
    <name type="scientific">Sphenostylis stenocarpa</name>
    <dbReference type="NCBI Taxonomy" id="92480"/>
    <lineage>
        <taxon>Eukaryota</taxon>
        <taxon>Viridiplantae</taxon>
        <taxon>Streptophyta</taxon>
        <taxon>Embryophyta</taxon>
        <taxon>Tracheophyta</taxon>
        <taxon>Spermatophyta</taxon>
        <taxon>Magnoliopsida</taxon>
        <taxon>eudicotyledons</taxon>
        <taxon>Gunneridae</taxon>
        <taxon>Pentapetalae</taxon>
        <taxon>rosids</taxon>
        <taxon>fabids</taxon>
        <taxon>Fabales</taxon>
        <taxon>Fabaceae</taxon>
        <taxon>Papilionoideae</taxon>
        <taxon>50 kb inversion clade</taxon>
        <taxon>NPAAA clade</taxon>
        <taxon>indigoferoid/millettioid clade</taxon>
        <taxon>Phaseoleae</taxon>
        <taxon>Sphenostylis</taxon>
    </lineage>
</organism>
<dbReference type="AlphaFoldDB" id="A0AA86VVA6"/>
<dbReference type="Proteomes" id="UP001189624">
    <property type="component" value="Chromosome 1"/>
</dbReference>
<sequence length="61" mass="6719">MPHKLKAGFKPEDTFEVELFSLLESSGGVVAKENLEQNQLASNSEIQKLYAEAGGPERMHS</sequence>
<proteinExistence type="predicted"/>
<dbReference type="Gramene" id="rna-AYBTSS11_LOCUS676">
    <property type="protein sequence ID" value="CAJ1802425.1"/>
    <property type="gene ID" value="gene-AYBTSS11_LOCUS676"/>
</dbReference>
<protein>
    <submittedName>
        <fullName evidence="1">Uncharacterized protein</fullName>
    </submittedName>
</protein>
<dbReference type="EMBL" id="OY731398">
    <property type="protein sequence ID" value="CAJ1802425.1"/>
    <property type="molecule type" value="Genomic_DNA"/>
</dbReference>
<gene>
    <name evidence="1" type="ORF">AYBTSS11_LOCUS676</name>
</gene>